<evidence type="ECO:0000259" key="1">
    <source>
        <dbReference type="Pfam" id="PF01968"/>
    </source>
</evidence>
<dbReference type="Pfam" id="PF01968">
    <property type="entry name" value="Hydantoinase_A"/>
    <property type="match status" value="1"/>
</dbReference>
<gene>
    <name evidence="4" type="ORF">WKW79_23505</name>
</gene>
<evidence type="ECO:0000313" key="4">
    <source>
        <dbReference type="EMBL" id="MEJ8857558.1"/>
    </source>
</evidence>
<dbReference type="Pfam" id="PF05378">
    <property type="entry name" value="Hydant_A_N"/>
    <property type="match status" value="1"/>
</dbReference>
<feature type="domain" description="Acetophenone carboxylase-like C-terminal" evidence="3">
    <location>
        <begin position="517"/>
        <end position="686"/>
    </location>
</feature>
<proteinExistence type="predicted"/>
<dbReference type="InterPro" id="IPR008040">
    <property type="entry name" value="Hydant_A_N"/>
</dbReference>
<reference evidence="4 5" key="1">
    <citation type="submission" date="2024-03" db="EMBL/GenBank/DDBJ databases">
        <title>Novel species of the genus Variovorax.</title>
        <authorList>
            <person name="Liu Q."/>
            <person name="Xin Y.-H."/>
        </authorList>
    </citation>
    <scope>NUCLEOTIDE SEQUENCE [LARGE SCALE GENOMIC DNA]</scope>
    <source>
        <strain evidence="4 5">KACC 18901</strain>
    </source>
</reference>
<accession>A0ABU8XET1</accession>
<sequence>MQQIGFDVGGTFTDLVVCDADDNIRTLKVLSTPEDYSRGILEGIDRLVAHSVLEPASVDRMVHAFTVATNALLTRTGARVGLITTRGFRDVLEIGRLRMPQLYNMDWDKPPPLVRRALRLEVSERLSATGEVVTPLDEDDVRRAVDTLVEAGADSIAVCLLHAYVDPRHERRVVEIARARAPGVAISASHQVLPEIREFERTSTTVVNAFVKPVVDAYLARLEQGLREARVDAPLMIMQSAGGVMKSQTARQLPSYCIESGPAAGAVGAAALGRLLGIANIIAFDMGGTTAKACLIENGEPRLTAELEVGAALNAGQRLLSGGGYVVRAPAIDLAEIGAGGGSLAWIDAGGALRVGPRSAGSVPGPVCYGLGGETPTVTDSNVVIGFLHRSHLLDGAMPIDCAAAEAAVARKLGEPLGLPAHEAAWGVHSVADATMVRAVQAVTSEIGRSPRDFTMIAFGGSGPVHAATLALAAGIAHIVVPPASGVFSAFGLLFTRIEHRLVRTCGMDAALPDLPRLQALMGELRDEANELMRAEGVQLDASEMTLQLELRYRGQSSEIAVDLAPPLSRAAIDAAVEAFHREHERTYGYFSPEEPVQLVNLRLRVRARAGRTAQVRASSVRSAIDATHTSHAETRRVYFGKRWGWQETPVVRREQLLPGAGPLVIEEYDTTTVVPPGAAVHLDDTGCIRIDLSAIV</sequence>
<dbReference type="InterPro" id="IPR049517">
    <property type="entry name" value="ACX-like_C"/>
</dbReference>
<dbReference type="EMBL" id="JBBKZS010000011">
    <property type="protein sequence ID" value="MEJ8857558.1"/>
    <property type="molecule type" value="Genomic_DNA"/>
</dbReference>
<dbReference type="Pfam" id="PF19278">
    <property type="entry name" value="Hydant_A_C"/>
    <property type="match status" value="1"/>
</dbReference>
<dbReference type="Proteomes" id="UP001367030">
    <property type="component" value="Unassembled WGS sequence"/>
</dbReference>
<dbReference type="SUPFAM" id="SSF53067">
    <property type="entry name" value="Actin-like ATPase domain"/>
    <property type="match status" value="1"/>
</dbReference>
<feature type="domain" description="Hydantoinase/oxoprolinase N-terminal" evidence="2">
    <location>
        <begin position="4"/>
        <end position="179"/>
    </location>
</feature>
<dbReference type="InterPro" id="IPR045079">
    <property type="entry name" value="Oxoprolinase-like"/>
</dbReference>
<organism evidence="4 5">
    <name type="scientific">Variovorax robiniae</name>
    <dbReference type="NCBI Taxonomy" id="1836199"/>
    <lineage>
        <taxon>Bacteria</taxon>
        <taxon>Pseudomonadati</taxon>
        <taxon>Pseudomonadota</taxon>
        <taxon>Betaproteobacteria</taxon>
        <taxon>Burkholderiales</taxon>
        <taxon>Comamonadaceae</taxon>
        <taxon>Variovorax</taxon>
    </lineage>
</organism>
<protein>
    <submittedName>
        <fullName evidence="4">Hydantoinase/oxoprolinase family protein</fullName>
    </submittedName>
</protein>
<name>A0ABU8XET1_9BURK</name>
<comment type="caution">
    <text evidence="4">The sequence shown here is derived from an EMBL/GenBank/DDBJ whole genome shotgun (WGS) entry which is preliminary data.</text>
</comment>
<keyword evidence="5" id="KW-1185">Reference proteome</keyword>
<dbReference type="RefSeq" id="WP_340337624.1">
    <property type="nucleotide sequence ID" value="NZ_JBBKZS010000011.1"/>
</dbReference>
<evidence type="ECO:0000259" key="2">
    <source>
        <dbReference type="Pfam" id="PF05378"/>
    </source>
</evidence>
<dbReference type="PANTHER" id="PTHR11365">
    <property type="entry name" value="5-OXOPROLINASE RELATED"/>
    <property type="match status" value="1"/>
</dbReference>
<dbReference type="InterPro" id="IPR002821">
    <property type="entry name" value="Hydantoinase_A"/>
</dbReference>
<dbReference type="InterPro" id="IPR043129">
    <property type="entry name" value="ATPase_NBD"/>
</dbReference>
<evidence type="ECO:0000313" key="5">
    <source>
        <dbReference type="Proteomes" id="UP001367030"/>
    </source>
</evidence>
<evidence type="ECO:0000259" key="3">
    <source>
        <dbReference type="Pfam" id="PF19278"/>
    </source>
</evidence>
<feature type="domain" description="Hydantoinase A/oxoprolinase" evidence="1">
    <location>
        <begin position="201"/>
        <end position="500"/>
    </location>
</feature>
<dbReference type="PANTHER" id="PTHR11365:SF23">
    <property type="entry name" value="HYPOTHETICAL 5-OXOPROLINASE (EUROFUNG)-RELATED"/>
    <property type="match status" value="1"/>
</dbReference>